<name>A0AAD7WCG1_9TELE</name>
<evidence type="ECO:0000313" key="2">
    <source>
        <dbReference type="EMBL" id="KAJ8392096.1"/>
    </source>
</evidence>
<feature type="region of interest" description="Disordered" evidence="1">
    <location>
        <begin position="1"/>
        <end position="20"/>
    </location>
</feature>
<feature type="region of interest" description="Disordered" evidence="1">
    <location>
        <begin position="80"/>
        <end position="106"/>
    </location>
</feature>
<organism evidence="2 3">
    <name type="scientific">Aldrovandia affinis</name>
    <dbReference type="NCBI Taxonomy" id="143900"/>
    <lineage>
        <taxon>Eukaryota</taxon>
        <taxon>Metazoa</taxon>
        <taxon>Chordata</taxon>
        <taxon>Craniata</taxon>
        <taxon>Vertebrata</taxon>
        <taxon>Euteleostomi</taxon>
        <taxon>Actinopterygii</taxon>
        <taxon>Neopterygii</taxon>
        <taxon>Teleostei</taxon>
        <taxon>Notacanthiformes</taxon>
        <taxon>Halosauridae</taxon>
        <taxon>Aldrovandia</taxon>
    </lineage>
</organism>
<dbReference type="AlphaFoldDB" id="A0AAD7WCG1"/>
<feature type="compositionally biased region" description="Polar residues" evidence="1">
    <location>
        <begin position="80"/>
        <end position="92"/>
    </location>
</feature>
<comment type="caution">
    <text evidence="2">The sequence shown here is derived from an EMBL/GenBank/DDBJ whole genome shotgun (WGS) entry which is preliminary data.</text>
</comment>
<dbReference type="EMBL" id="JAINUG010000149">
    <property type="protein sequence ID" value="KAJ8392096.1"/>
    <property type="molecule type" value="Genomic_DNA"/>
</dbReference>
<sequence length="106" mass="11233">MQPPETKKQKIKETSASEWEGRDSLCWGSAITQRFDTTVRSVTMGSDYSGLCPTPAPALGFALFERAPCVVGRGAGSHSFTAGSAEYNTDGTLTGPGFTRQPPANC</sequence>
<gene>
    <name evidence="2" type="ORF">AAFF_G00079020</name>
</gene>
<dbReference type="Proteomes" id="UP001221898">
    <property type="component" value="Unassembled WGS sequence"/>
</dbReference>
<reference evidence="2" key="1">
    <citation type="journal article" date="2023" name="Science">
        <title>Genome structures resolve the early diversification of teleost fishes.</title>
        <authorList>
            <person name="Parey E."/>
            <person name="Louis A."/>
            <person name="Montfort J."/>
            <person name="Bouchez O."/>
            <person name="Roques C."/>
            <person name="Iampietro C."/>
            <person name="Lluch J."/>
            <person name="Castinel A."/>
            <person name="Donnadieu C."/>
            <person name="Desvignes T."/>
            <person name="Floi Bucao C."/>
            <person name="Jouanno E."/>
            <person name="Wen M."/>
            <person name="Mejri S."/>
            <person name="Dirks R."/>
            <person name="Jansen H."/>
            <person name="Henkel C."/>
            <person name="Chen W.J."/>
            <person name="Zahm M."/>
            <person name="Cabau C."/>
            <person name="Klopp C."/>
            <person name="Thompson A.W."/>
            <person name="Robinson-Rechavi M."/>
            <person name="Braasch I."/>
            <person name="Lecointre G."/>
            <person name="Bobe J."/>
            <person name="Postlethwait J.H."/>
            <person name="Berthelot C."/>
            <person name="Roest Crollius H."/>
            <person name="Guiguen Y."/>
        </authorList>
    </citation>
    <scope>NUCLEOTIDE SEQUENCE</scope>
    <source>
        <strain evidence="2">NC1722</strain>
    </source>
</reference>
<proteinExistence type="predicted"/>
<accession>A0AAD7WCG1</accession>
<evidence type="ECO:0000256" key="1">
    <source>
        <dbReference type="SAM" id="MobiDB-lite"/>
    </source>
</evidence>
<evidence type="ECO:0000313" key="3">
    <source>
        <dbReference type="Proteomes" id="UP001221898"/>
    </source>
</evidence>
<keyword evidence="3" id="KW-1185">Reference proteome</keyword>
<protein>
    <submittedName>
        <fullName evidence="2">Uncharacterized protein</fullName>
    </submittedName>
</protein>